<dbReference type="SUPFAM" id="SSF89028">
    <property type="entry name" value="Cobalamin adenosyltransferase-like"/>
    <property type="match status" value="1"/>
</dbReference>
<dbReference type="eggNOG" id="COG2096">
    <property type="taxonomic scope" value="Bacteria"/>
</dbReference>
<keyword evidence="3 6" id="KW-0808">Transferase</keyword>
<evidence type="ECO:0000256" key="7">
    <source>
        <dbReference type="SAM" id="MobiDB-lite"/>
    </source>
</evidence>
<dbReference type="FunFam" id="1.20.1200.10:FF:000001">
    <property type="entry name" value="Cob(I)yrinic acid a,c-diamide adenosyltransferase"/>
    <property type="match status" value="1"/>
</dbReference>
<dbReference type="RefSeq" id="WP_036558872.1">
    <property type="nucleotide sequence ID" value="NZ_JRNI01000019.1"/>
</dbReference>
<keyword evidence="10" id="KW-1185">Reference proteome</keyword>
<evidence type="ECO:0000313" key="9">
    <source>
        <dbReference type="EMBL" id="KGF30884.1"/>
    </source>
</evidence>
<evidence type="ECO:0000256" key="1">
    <source>
        <dbReference type="ARBA" id="ARBA00007487"/>
    </source>
</evidence>
<dbReference type="Pfam" id="PF01923">
    <property type="entry name" value="Cob_adeno_trans"/>
    <property type="match status" value="1"/>
</dbReference>
<gene>
    <name evidence="9" type="ORF">HMPREF2130_05555</name>
</gene>
<comment type="similarity">
    <text evidence="1 6">Belongs to the Cob(I)alamin adenosyltransferase family.</text>
</comment>
<sequence length="188" mass="20985">MTDRLSTIVTKSGDQGSTSLADGQRLCKSHPRIGAMGDIDELNSHIGLLITALQGMKQREVPAHLRLLSSIQHALFDLGSELAVPGFNALSPTIVTTLEASIDTMLQQLPPLREFILPGGCHQAAQAHICRSVSRRAERSLVLLNREEPVSDLSLQLLNRLSDYFFVLARELNRLNEYQDIFWQKNER</sequence>
<evidence type="ECO:0000256" key="5">
    <source>
        <dbReference type="ARBA" id="ARBA00022840"/>
    </source>
</evidence>
<evidence type="ECO:0000256" key="2">
    <source>
        <dbReference type="ARBA" id="ARBA00011233"/>
    </source>
</evidence>
<dbReference type="EC" id="2.5.1.-" evidence="6"/>
<keyword evidence="5 6" id="KW-0067">ATP-binding</keyword>
<dbReference type="OrthoDB" id="9778896at2"/>
<evidence type="ECO:0000256" key="4">
    <source>
        <dbReference type="ARBA" id="ARBA00022741"/>
    </source>
</evidence>
<feature type="domain" description="Cobalamin adenosyltransferase-like" evidence="8">
    <location>
        <begin position="8"/>
        <end position="171"/>
    </location>
</feature>
<evidence type="ECO:0000313" key="10">
    <source>
        <dbReference type="Proteomes" id="UP000029629"/>
    </source>
</evidence>
<keyword evidence="6" id="KW-0169">Cobalamin biosynthesis</keyword>
<dbReference type="GO" id="GO:0005524">
    <property type="term" value="F:ATP binding"/>
    <property type="evidence" value="ECO:0007669"/>
    <property type="project" value="UniProtKB-UniRule"/>
</dbReference>
<reference evidence="9 10" key="1">
    <citation type="submission" date="2014-07" db="EMBL/GenBank/DDBJ databases">
        <authorList>
            <person name="McCorrison J."/>
            <person name="Sanka R."/>
            <person name="Torralba M."/>
            <person name="Gillis M."/>
            <person name="Haft D.H."/>
            <person name="Methe B."/>
            <person name="Sutton G."/>
            <person name="Nelson K.E."/>
        </authorList>
    </citation>
    <scope>NUCLEOTIDE SEQUENCE [LARGE SCALE GENOMIC DNA]</scope>
    <source>
        <strain evidence="9 10">DNF00040</strain>
    </source>
</reference>
<comment type="subunit">
    <text evidence="2">Homotrimer.</text>
</comment>
<feature type="compositionally biased region" description="Polar residues" evidence="7">
    <location>
        <begin position="1"/>
        <end position="21"/>
    </location>
</feature>
<dbReference type="InterPro" id="IPR036451">
    <property type="entry name" value="CblAdoTrfase-like_sf"/>
</dbReference>
<dbReference type="Proteomes" id="UP000029629">
    <property type="component" value="Unassembled WGS sequence"/>
</dbReference>
<comment type="catalytic activity">
    <reaction evidence="6">
        <text>2 cob(II)alamin + AH2 + 2 ATP = 2 adenosylcob(III)alamin + 2 triphosphate + A + 2 H(+)</text>
        <dbReference type="Rhea" id="RHEA:53304"/>
        <dbReference type="ChEBI" id="CHEBI:13193"/>
        <dbReference type="ChEBI" id="CHEBI:15378"/>
        <dbReference type="ChEBI" id="CHEBI:16304"/>
        <dbReference type="ChEBI" id="CHEBI:17499"/>
        <dbReference type="ChEBI" id="CHEBI:18036"/>
        <dbReference type="ChEBI" id="CHEBI:18408"/>
        <dbReference type="ChEBI" id="CHEBI:30616"/>
    </reaction>
</comment>
<dbReference type="InterPro" id="IPR016030">
    <property type="entry name" value="CblAdoTrfase-like"/>
</dbReference>
<comment type="caution">
    <text evidence="9">The sequence shown here is derived from an EMBL/GenBank/DDBJ whole genome shotgun (WGS) entry which is preliminary data.</text>
</comment>
<accession>A0A096BCJ6</accession>
<proteinExistence type="inferred from homology"/>
<dbReference type="EMBL" id="JRNI01000019">
    <property type="protein sequence ID" value="KGF30884.1"/>
    <property type="molecule type" value="Genomic_DNA"/>
</dbReference>
<dbReference type="GO" id="GO:0009236">
    <property type="term" value="P:cobalamin biosynthetic process"/>
    <property type="evidence" value="ECO:0007669"/>
    <property type="project" value="UniProtKB-UniRule"/>
</dbReference>
<organism evidence="9 10">
    <name type="scientific">Oligella urethralis DNF00040</name>
    <dbReference type="NCBI Taxonomy" id="1401065"/>
    <lineage>
        <taxon>Bacteria</taxon>
        <taxon>Pseudomonadati</taxon>
        <taxon>Pseudomonadota</taxon>
        <taxon>Betaproteobacteria</taxon>
        <taxon>Burkholderiales</taxon>
        <taxon>Alcaligenaceae</taxon>
        <taxon>Oligella</taxon>
    </lineage>
</organism>
<dbReference type="Gene3D" id="1.20.1200.10">
    <property type="entry name" value="Cobalamin adenosyltransferase-like"/>
    <property type="match status" value="1"/>
</dbReference>
<dbReference type="AlphaFoldDB" id="A0A096BCJ6"/>
<dbReference type="NCBIfam" id="TIGR00636">
    <property type="entry name" value="PduO_Nterm"/>
    <property type="match status" value="1"/>
</dbReference>
<feature type="region of interest" description="Disordered" evidence="7">
    <location>
        <begin position="1"/>
        <end position="22"/>
    </location>
</feature>
<evidence type="ECO:0000259" key="8">
    <source>
        <dbReference type="Pfam" id="PF01923"/>
    </source>
</evidence>
<evidence type="ECO:0000256" key="3">
    <source>
        <dbReference type="ARBA" id="ARBA00022679"/>
    </source>
</evidence>
<protein>
    <recommendedName>
        <fullName evidence="6">Cobalamin adenosyltransferase</fullName>
        <ecNumber evidence="6">2.5.1.-</ecNumber>
    </recommendedName>
</protein>
<dbReference type="InterPro" id="IPR029499">
    <property type="entry name" value="PduO-typ"/>
</dbReference>
<name>A0A096BCJ6_9BURK</name>
<dbReference type="GO" id="GO:0008817">
    <property type="term" value="F:corrinoid adenosyltransferase activity"/>
    <property type="evidence" value="ECO:0007669"/>
    <property type="project" value="TreeGrafter"/>
</dbReference>
<dbReference type="PANTHER" id="PTHR12213:SF0">
    <property type="entry name" value="CORRINOID ADENOSYLTRANSFERASE MMAB"/>
    <property type="match status" value="1"/>
</dbReference>
<dbReference type="PANTHER" id="PTHR12213">
    <property type="entry name" value="CORRINOID ADENOSYLTRANSFERASE"/>
    <property type="match status" value="1"/>
</dbReference>
<keyword evidence="4 6" id="KW-0547">Nucleotide-binding</keyword>
<evidence type="ECO:0000256" key="6">
    <source>
        <dbReference type="RuleBase" id="RU366026"/>
    </source>
</evidence>